<evidence type="ECO:0000313" key="1">
    <source>
        <dbReference type="EMBL" id="MEK7954340.1"/>
    </source>
</evidence>
<protein>
    <submittedName>
        <fullName evidence="1">Uncharacterized protein</fullName>
    </submittedName>
</protein>
<evidence type="ECO:0000313" key="2">
    <source>
        <dbReference type="Proteomes" id="UP001371305"/>
    </source>
</evidence>
<reference evidence="1 2" key="1">
    <citation type="submission" date="2024-04" db="EMBL/GenBank/DDBJ databases">
        <title>Luteolibacter sp. isolated from soil.</title>
        <authorList>
            <person name="An J."/>
        </authorList>
    </citation>
    <scope>NUCLEOTIDE SEQUENCE [LARGE SCALE GENOMIC DNA]</scope>
    <source>
        <strain evidence="1 2">Y139</strain>
    </source>
</reference>
<proteinExistence type="predicted"/>
<dbReference type="Proteomes" id="UP001371305">
    <property type="component" value="Unassembled WGS sequence"/>
</dbReference>
<gene>
    <name evidence="1" type="ORF">WKV53_27735</name>
</gene>
<sequence length="82" mass="9283">MRTRELAQQHLRQNCPVGDFVLASSVPEWTTDRVKQTFTPPSPVNASIFSSSAARVPEKWTFMGSYFLDPAGEPVAIWRRET</sequence>
<dbReference type="EMBL" id="JBBUKT010000018">
    <property type="protein sequence ID" value="MEK7954340.1"/>
    <property type="molecule type" value="Genomic_DNA"/>
</dbReference>
<dbReference type="RefSeq" id="WP_341408108.1">
    <property type="nucleotide sequence ID" value="NZ_JBBUKT010000018.1"/>
</dbReference>
<name>A0ABU9B2V2_9BACT</name>
<accession>A0ABU9B2V2</accession>
<organism evidence="1 2">
    <name type="scientific">Luteolibacter soli</name>
    <dbReference type="NCBI Taxonomy" id="3135280"/>
    <lineage>
        <taxon>Bacteria</taxon>
        <taxon>Pseudomonadati</taxon>
        <taxon>Verrucomicrobiota</taxon>
        <taxon>Verrucomicrobiia</taxon>
        <taxon>Verrucomicrobiales</taxon>
        <taxon>Verrucomicrobiaceae</taxon>
        <taxon>Luteolibacter</taxon>
    </lineage>
</organism>
<comment type="caution">
    <text evidence="1">The sequence shown here is derived from an EMBL/GenBank/DDBJ whole genome shotgun (WGS) entry which is preliminary data.</text>
</comment>
<keyword evidence="2" id="KW-1185">Reference proteome</keyword>